<evidence type="ECO:0000259" key="5">
    <source>
        <dbReference type="Pfam" id="PF01609"/>
    </source>
</evidence>
<dbReference type="InterPro" id="IPR012337">
    <property type="entry name" value="RNaseH-like_sf"/>
</dbReference>
<proteinExistence type="inferred from homology"/>
<evidence type="ECO:0000313" key="6">
    <source>
        <dbReference type="EMBL" id="ANU21915.1"/>
    </source>
</evidence>
<dbReference type="NCBIfam" id="NF033592">
    <property type="entry name" value="transpos_IS4_1"/>
    <property type="match status" value="1"/>
</dbReference>
<comment type="similarity">
    <text evidence="1">Belongs to the transposase 11 family.</text>
</comment>
<dbReference type="Proteomes" id="UP000092495">
    <property type="component" value="Chromosome"/>
</dbReference>
<accession>A0A1C7EDW9</accession>
<dbReference type="GO" id="GO:0006313">
    <property type="term" value="P:DNA transposition"/>
    <property type="evidence" value="ECO:0007669"/>
    <property type="project" value="InterPro"/>
</dbReference>
<dbReference type="SUPFAM" id="SSF53098">
    <property type="entry name" value="Ribonuclease H-like"/>
    <property type="match status" value="1"/>
</dbReference>
<name>A0A1C7EDW9_9BACL</name>
<evidence type="ECO:0000256" key="2">
    <source>
        <dbReference type="ARBA" id="ARBA00022578"/>
    </source>
</evidence>
<dbReference type="PANTHER" id="PTHR33258">
    <property type="entry name" value="TRANSPOSASE INSL FOR INSERTION SEQUENCE ELEMENT IS186A-RELATED"/>
    <property type="match status" value="1"/>
</dbReference>
<reference evidence="6" key="1">
    <citation type="submission" date="2016-10" db="EMBL/GenBank/DDBJ databases">
        <authorList>
            <person name="See-Too W.S."/>
        </authorList>
    </citation>
    <scope>NUCLEOTIDE SEQUENCE</scope>
    <source>
        <strain evidence="6">DSM 22276</strain>
    </source>
</reference>
<evidence type="ECO:0000256" key="4">
    <source>
        <dbReference type="ARBA" id="ARBA00023172"/>
    </source>
</evidence>
<dbReference type="GO" id="GO:0004803">
    <property type="term" value="F:transposase activity"/>
    <property type="evidence" value="ECO:0007669"/>
    <property type="project" value="InterPro"/>
</dbReference>
<dbReference type="EMBL" id="CP016543">
    <property type="protein sequence ID" value="ANU21915.1"/>
    <property type="molecule type" value="Genomic_DNA"/>
</dbReference>
<dbReference type="STRING" id="414778.BCM40_00565"/>
<gene>
    <name evidence="6" type="ORF">BCM40_00565</name>
</gene>
<dbReference type="Pfam" id="PF01609">
    <property type="entry name" value="DDE_Tnp_1"/>
    <property type="match status" value="1"/>
</dbReference>
<evidence type="ECO:0000313" key="7">
    <source>
        <dbReference type="Proteomes" id="UP000092495"/>
    </source>
</evidence>
<evidence type="ECO:0000256" key="1">
    <source>
        <dbReference type="ARBA" id="ARBA00010075"/>
    </source>
</evidence>
<dbReference type="PANTHER" id="PTHR33258:SF1">
    <property type="entry name" value="TRANSPOSASE INSL FOR INSERTION SEQUENCE ELEMENT IS186A-RELATED"/>
    <property type="match status" value="1"/>
</dbReference>
<dbReference type="RefSeq" id="WP_065525050.1">
    <property type="nucleotide sequence ID" value="NZ_CP016543.2"/>
</dbReference>
<keyword evidence="3" id="KW-0238">DNA-binding</keyword>
<dbReference type="InterPro" id="IPR002559">
    <property type="entry name" value="Transposase_11"/>
</dbReference>
<dbReference type="InterPro" id="IPR047952">
    <property type="entry name" value="Transpos_IS4"/>
</dbReference>
<evidence type="ECO:0000256" key="3">
    <source>
        <dbReference type="ARBA" id="ARBA00023125"/>
    </source>
</evidence>
<organism evidence="6 7">
    <name type="scientific">Planococcus donghaensis</name>
    <dbReference type="NCBI Taxonomy" id="414778"/>
    <lineage>
        <taxon>Bacteria</taxon>
        <taxon>Bacillati</taxon>
        <taxon>Bacillota</taxon>
        <taxon>Bacilli</taxon>
        <taxon>Bacillales</taxon>
        <taxon>Caryophanaceae</taxon>
        <taxon>Planococcus</taxon>
    </lineage>
</organism>
<keyword evidence="4" id="KW-0233">DNA recombination</keyword>
<keyword evidence="2" id="KW-0815">Transposition</keyword>
<sequence>MTAPATLNYLDPLFAFLAPEKVDALAKETGFIQRKRKLTASDFLSLLFQAHGNFIDPSLQELSTKLLADQEIDISRTAVDKKFTKQAVHFLHRLVEELFQIQQSLELVKHPVAVDWPFTSLRILDATHLEVPNSLKARAKKTRQSSVKIQHEFDVLTGRLTFLRVDFGNVNDTIMGGKRVPFLDEQELCLQDLGYFHFHSFEQIDENHNYFLTKFRNDAYLAYQNPFPAYHPDGSVVKSSEYQRIELERLCENMAPGEILELEQVYFGRDAHFSARCVLFARSEEQRQQRLQKIQRRASKSGKKPKQLVRDLAGITGYMTNLPEPVSGSHLVELYRMRWQIELNFKALKSYLEIDHFRLVKQERWLCHIYATLLVFLLSQLIAYQIRNAIWGVEEKEISETIAIRSIACEFLAQMYEAVKQKKKTLLAFVPLISHLFSRTARKPNSAKGTALKRLQFI</sequence>
<dbReference type="GO" id="GO:0003677">
    <property type="term" value="F:DNA binding"/>
    <property type="evidence" value="ECO:0007669"/>
    <property type="project" value="UniProtKB-KW"/>
</dbReference>
<keyword evidence="7" id="KW-1185">Reference proteome</keyword>
<dbReference type="AlphaFoldDB" id="A0A1C7EDW9"/>
<protein>
    <recommendedName>
        <fullName evidence="5">Transposase IS4-like domain-containing protein</fullName>
    </recommendedName>
</protein>
<dbReference type="KEGG" id="pdg:BCM40_00565"/>
<feature type="domain" description="Transposase IS4-like" evidence="5">
    <location>
        <begin position="117"/>
        <end position="377"/>
    </location>
</feature>